<proteinExistence type="inferred from homology"/>
<evidence type="ECO:0000259" key="7">
    <source>
        <dbReference type="PROSITE" id="PS50011"/>
    </source>
</evidence>
<keyword evidence="1" id="KW-0808">Transferase</keyword>
<keyword evidence="3" id="KW-0418">Kinase</keyword>
<feature type="domain" description="Protein kinase" evidence="7">
    <location>
        <begin position="3"/>
        <end position="252"/>
    </location>
</feature>
<evidence type="ECO:0000256" key="5">
    <source>
        <dbReference type="PROSITE-ProRule" id="PRU10141"/>
    </source>
</evidence>
<dbReference type="SMART" id="SM00220">
    <property type="entry name" value="S_TKc"/>
    <property type="match status" value="1"/>
</dbReference>
<evidence type="ECO:0000256" key="3">
    <source>
        <dbReference type="ARBA" id="ARBA00022777"/>
    </source>
</evidence>
<sequence length="350" mass="38799">MKWSRGPVLGRGSSATVSSATTTSGDLFAVKSVDIQQAKILQKEQHFLSIFNSPYVVSYKGCDITTENYKTYYNIFMDYMSRGSITDSINHRINKRFNDLEIARYTRHVVQGLEYIHSIGIVHCDIKGRNILIDEFGAKIGDFGCAKWCNQMEPITGTPMFMAPEVARGEEQGFPADIWAVGCTVIEMYTGGLPWPEVNDPASVLYKIGFSGEIPGIPDEICDEAKDFVAKCLIRDPKQRWTASELLKHPFVQQLDGDVQQIVCETIGSDSPTSVLDQAVWDSMRESSSSLSLSLSLSSVGIDYGECDGILLRQRIEQLACKSEMGNWGSEKEDGDWVTIRVNGDGDGGR</sequence>
<evidence type="ECO:0000256" key="6">
    <source>
        <dbReference type="RuleBase" id="RU000304"/>
    </source>
</evidence>
<dbReference type="Pfam" id="PF00069">
    <property type="entry name" value="Pkinase"/>
    <property type="match status" value="1"/>
</dbReference>
<dbReference type="AlphaFoldDB" id="A0AAD8LCE2"/>
<keyword evidence="6" id="KW-0723">Serine/threonine-protein kinase</keyword>
<dbReference type="Gene3D" id="3.30.200.20">
    <property type="entry name" value="Phosphorylase Kinase, domain 1"/>
    <property type="match status" value="1"/>
</dbReference>
<dbReference type="Proteomes" id="UP001229421">
    <property type="component" value="Unassembled WGS sequence"/>
</dbReference>
<dbReference type="GO" id="GO:0007165">
    <property type="term" value="P:signal transduction"/>
    <property type="evidence" value="ECO:0007669"/>
    <property type="project" value="TreeGrafter"/>
</dbReference>
<evidence type="ECO:0000256" key="2">
    <source>
        <dbReference type="ARBA" id="ARBA00022741"/>
    </source>
</evidence>
<dbReference type="PROSITE" id="PS00108">
    <property type="entry name" value="PROTEIN_KINASE_ST"/>
    <property type="match status" value="1"/>
</dbReference>
<gene>
    <name evidence="8" type="ORF">QVD17_05642</name>
</gene>
<dbReference type="PROSITE" id="PS00107">
    <property type="entry name" value="PROTEIN_KINASE_ATP"/>
    <property type="match status" value="1"/>
</dbReference>
<evidence type="ECO:0000313" key="8">
    <source>
        <dbReference type="EMBL" id="KAK1439820.1"/>
    </source>
</evidence>
<keyword evidence="2 5" id="KW-0547">Nucleotide-binding</keyword>
<reference evidence="8" key="1">
    <citation type="journal article" date="2023" name="bioRxiv">
        <title>Improved chromosome-level genome assembly for marigold (Tagetes erecta).</title>
        <authorList>
            <person name="Jiang F."/>
            <person name="Yuan L."/>
            <person name="Wang S."/>
            <person name="Wang H."/>
            <person name="Xu D."/>
            <person name="Wang A."/>
            <person name="Fan W."/>
        </authorList>
    </citation>
    <scope>NUCLEOTIDE SEQUENCE</scope>
    <source>
        <strain evidence="8">WSJ</strain>
        <tissue evidence="8">Leaf</tissue>
    </source>
</reference>
<comment type="similarity">
    <text evidence="6">Belongs to the protein kinase superfamily.</text>
</comment>
<evidence type="ECO:0000256" key="1">
    <source>
        <dbReference type="ARBA" id="ARBA00022679"/>
    </source>
</evidence>
<organism evidence="8 9">
    <name type="scientific">Tagetes erecta</name>
    <name type="common">African marigold</name>
    <dbReference type="NCBI Taxonomy" id="13708"/>
    <lineage>
        <taxon>Eukaryota</taxon>
        <taxon>Viridiplantae</taxon>
        <taxon>Streptophyta</taxon>
        <taxon>Embryophyta</taxon>
        <taxon>Tracheophyta</taxon>
        <taxon>Spermatophyta</taxon>
        <taxon>Magnoliopsida</taxon>
        <taxon>eudicotyledons</taxon>
        <taxon>Gunneridae</taxon>
        <taxon>Pentapetalae</taxon>
        <taxon>asterids</taxon>
        <taxon>campanulids</taxon>
        <taxon>Asterales</taxon>
        <taxon>Asteraceae</taxon>
        <taxon>Asteroideae</taxon>
        <taxon>Heliantheae alliance</taxon>
        <taxon>Tageteae</taxon>
        <taxon>Tagetes</taxon>
    </lineage>
</organism>
<dbReference type="InterPro" id="IPR052751">
    <property type="entry name" value="Plant_MAPKKK"/>
</dbReference>
<dbReference type="EMBL" id="JAUHHV010000001">
    <property type="protein sequence ID" value="KAK1439820.1"/>
    <property type="molecule type" value="Genomic_DNA"/>
</dbReference>
<feature type="binding site" evidence="5">
    <location>
        <position position="31"/>
    </location>
    <ligand>
        <name>ATP</name>
        <dbReference type="ChEBI" id="CHEBI:30616"/>
    </ligand>
</feature>
<dbReference type="InterPro" id="IPR000719">
    <property type="entry name" value="Prot_kinase_dom"/>
</dbReference>
<keyword evidence="9" id="KW-1185">Reference proteome</keyword>
<dbReference type="PROSITE" id="PS50011">
    <property type="entry name" value="PROTEIN_KINASE_DOM"/>
    <property type="match status" value="1"/>
</dbReference>
<dbReference type="GO" id="GO:0005524">
    <property type="term" value="F:ATP binding"/>
    <property type="evidence" value="ECO:0007669"/>
    <property type="project" value="UniProtKB-UniRule"/>
</dbReference>
<dbReference type="InterPro" id="IPR008271">
    <property type="entry name" value="Ser/Thr_kinase_AS"/>
</dbReference>
<name>A0AAD8LCE2_TARER</name>
<dbReference type="InterPro" id="IPR011009">
    <property type="entry name" value="Kinase-like_dom_sf"/>
</dbReference>
<evidence type="ECO:0000313" key="9">
    <source>
        <dbReference type="Proteomes" id="UP001229421"/>
    </source>
</evidence>
<dbReference type="InterPro" id="IPR017441">
    <property type="entry name" value="Protein_kinase_ATP_BS"/>
</dbReference>
<keyword evidence="4 5" id="KW-0067">ATP-binding</keyword>
<dbReference type="Gene3D" id="1.10.510.10">
    <property type="entry name" value="Transferase(Phosphotransferase) domain 1"/>
    <property type="match status" value="1"/>
</dbReference>
<comment type="caution">
    <text evidence="8">The sequence shown here is derived from an EMBL/GenBank/DDBJ whole genome shotgun (WGS) entry which is preliminary data.</text>
</comment>
<accession>A0AAD8LCE2</accession>
<dbReference type="CDD" id="cd06606">
    <property type="entry name" value="STKc_MAPKKK"/>
    <property type="match status" value="1"/>
</dbReference>
<dbReference type="PANTHER" id="PTHR48011:SF4">
    <property type="entry name" value="MITOGEN-ACTIVATED PROTEIN KINASE KINASE KINASE 19"/>
    <property type="match status" value="1"/>
</dbReference>
<protein>
    <recommendedName>
        <fullName evidence="7">Protein kinase domain-containing protein</fullName>
    </recommendedName>
</protein>
<evidence type="ECO:0000256" key="4">
    <source>
        <dbReference type="ARBA" id="ARBA00022840"/>
    </source>
</evidence>
<dbReference type="SUPFAM" id="SSF56112">
    <property type="entry name" value="Protein kinase-like (PK-like)"/>
    <property type="match status" value="1"/>
</dbReference>
<dbReference type="GO" id="GO:0004674">
    <property type="term" value="F:protein serine/threonine kinase activity"/>
    <property type="evidence" value="ECO:0007669"/>
    <property type="project" value="UniProtKB-KW"/>
</dbReference>
<dbReference type="PANTHER" id="PTHR48011">
    <property type="entry name" value="CCR4-NOT TRANSCRIPTIONAL COMPLEX SUBUNIT CAF120-RELATED"/>
    <property type="match status" value="1"/>
</dbReference>